<keyword evidence="1" id="KW-0732">Signal</keyword>
<reference evidence="2 3" key="1">
    <citation type="submission" date="2016-03" db="EMBL/GenBank/DDBJ databases">
        <title>Choanephora cucurbitarum.</title>
        <authorList>
            <person name="Min B."/>
            <person name="Park H."/>
            <person name="Park J.-H."/>
            <person name="Shin H.-D."/>
            <person name="Choi I.-G."/>
        </authorList>
    </citation>
    <scope>NUCLEOTIDE SEQUENCE [LARGE SCALE GENOMIC DNA]</scope>
    <source>
        <strain evidence="2 3">KUS-F28377</strain>
    </source>
</reference>
<dbReference type="InParanoid" id="A0A1C7NQH6"/>
<evidence type="ECO:0000256" key="1">
    <source>
        <dbReference type="SAM" id="SignalP"/>
    </source>
</evidence>
<sequence length="87" mass="9906">MRAVLFTVLIAFFAASVSADRPVPDADGNCPEGWEARGDRYKSFVFFIHYQKNPLFASSQAQTSDYAYLQQELSSFTLIRLKYLTID</sequence>
<evidence type="ECO:0000313" key="2">
    <source>
        <dbReference type="EMBL" id="OBZ89524.1"/>
    </source>
</evidence>
<protein>
    <submittedName>
        <fullName evidence="2">Uncharacterized protein</fullName>
    </submittedName>
</protein>
<gene>
    <name evidence="2" type="ORF">A0J61_02420</name>
</gene>
<keyword evidence="3" id="KW-1185">Reference proteome</keyword>
<name>A0A1C7NQH6_9FUNG</name>
<organism evidence="2 3">
    <name type="scientific">Choanephora cucurbitarum</name>
    <dbReference type="NCBI Taxonomy" id="101091"/>
    <lineage>
        <taxon>Eukaryota</taxon>
        <taxon>Fungi</taxon>
        <taxon>Fungi incertae sedis</taxon>
        <taxon>Mucoromycota</taxon>
        <taxon>Mucoromycotina</taxon>
        <taxon>Mucoromycetes</taxon>
        <taxon>Mucorales</taxon>
        <taxon>Mucorineae</taxon>
        <taxon>Choanephoraceae</taxon>
        <taxon>Choanephoroideae</taxon>
        <taxon>Choanephora</taxon>
    </lineage>
</organism>
<evidence type="ECO:0000313" key="3">
    <source>
        <dbReference type="Proteomes" id="UP000093000"/>
    </source>
</evidence>
<comment type="caution">
    <text evidence="2">The sequence shown here is derived from an EMBL/GenBank/DDBJ whole genome shotgun (WGS) entry which is preliminary data.</text>
</comment>
<dbReference type="Proteomes" id="UP000093000">
    <property type="component" value="Unassembled WGS sequence"/>
</dbReference>
<feature type="signal peptide" evidence="1">
    <location>
        <begin position="1"/>
        <end position="19"/>
    </location>
</feature>
<dbReference type="AlphaFoldDB" id="A0A1C7NQH6"/>
<feature type="chain" id="PRO_5008889836" evidence="1">
    <location>
        <begin position="20"/>
        <end position="87"/>
    </location>
</feature>
<dbReference type="EMBL" id="LUGH01000091">
    <property type="protein sequence ID" value="OBZ89524.1"/>
    <property type="molecule type" value="Genomic_DNA"/>
</dbReference>
<proteinExistence type="predicted"/>
<accession>A0A1C7NQH6</accession>